<proteinExistence type="predicted"/>
<dbReference type="EMBL" id="FJXR01000031">
    <property type="protein sequence ID" value="CZW13219.1"/>
    <property type="molecule type" value="Genomic_DNA"/>
</dbReference>
<evidence type="ECO:0000259" key="7">
    <source>
        <dbReference type="Pfam" id="PF08479"/>
    </source>
</evidence>
<reference evidence="8 9" key="1">
    <citation type="submission" date="2016-03" db="EMBL/GenBank/DDBJ databases">
        <authorList>
            <consortium name="Pathogen Informatics"/>
        </authorList>
    </citation>
    <scope>NUCLEOTIDE SEQUENCE [LARGE SCALE GENOMIC DNA]</scope>
    <source>
        <strain evidence="9">e1252</strain>
    </source>
</reference>
<name>A0A157I491_ENTCL</name>
<sequence length="572" mass="64048">MKNHFLFSLTGLVVLSMARADTLPSIINPDNPAQVSRNVAPEQPETVPQPKVKIEKPQSTLTPETPITIHHIQFIGGTRYPLQELLKPFRPYAGKTVPLKTLTGLVNDITARYKADGFPLSYAWLPDDNFQQGNIKIVLVEGYVAHSDITSNNPNIAARLKRLSEKIMGEKPLTQNTFDRYSQLMTRTPNVPVTANAQLPTNIYGAAAMQITGNQERSWNIASTIDTRKGQDLMMLNGTLSNLTSYGDQLGVATLIPLDSNTRKNYVGLNWQQFLNDEGLTMQLKGSYYREDPRDFSPLLSLPNNIQVDSKQKTTQYNGGVTFGYPLLLTQKSQINLTGGFDYTDRQDDYALQARLQGKTYKLDSLNQHARYPALEVGINGAHQFTTASISGRLNVRQGIDAMGADIVSAPKPDMNFTLTKSYLDAAWLFADKWRLSTSWEGDWSNNTLPEPERVSFGAQRFGRGYQDSEASGDYGYGGQVELRYIKMRKESTWLATIQPYILADTAQTWFNTSGLPHQRLGSVATGVMIGDTRHYSVTVEAARPVGDVPTDSRNRDWRYSLTFTWNFNKMQ</sequence>
<evidence type="ECO:0000256" key="1">
    <source>
        <dbReference type="ARBA" id="ARBA00022452"/>
    </source>
</evidence>
<dbReference type="InterPro" id="IPR013686">
    <property type="entry name" value="Polypept-transport_assoc_ShlB"/>
</dbReference>
<feature type="signal peptide" evidence="5">
    <location>
        <begin position="1"/>
        <end position="20"/>
    </location>
</feature>
<dbReference type="PANTHER" id="PTHR34597">
    <property type="entry name" value="SLR1661 PROTEIN"/>
    <property type="match status" value="1"/>
</dbReference>
<keyword evidence="3" id="KW-0998">Cell outer membrane</keyword>
<dbReference type="RefSeq" id="WP_063145352.1">
    <property type="nucleotide sequence ID" value="NZ_FJXR01000031.1"/>
</dbReference>
<keyword evidence="1" id="KW-1134">Transmembrane beta strand</keyword>
<protein>
    <submittedName>
        <fullName evidence="8">Polypeptide-transport-associated domain-containing protein</fullName>
    </submittedName>
</protein>
<organism evidence="8 9">
    <name type="scientific">Enterobacter cloacae</name>
    <dbReference type="NCBI Taxonomy" id="550"/>
    <lineage>
        <taxon>Bacteria</taxon>
        <taxon>Pseudomonadati</taxon>
        <taxon>Pseudomonadota</taxon>
        <taxon>Gammaproteobacteria</taxon>
        <taxon>Enterobacterales</taxon>
        <taxon>Enterobacteriaceae</taxon>
        <taxon>Enterobacter</taxon>
        <taxon>Enterobacter cloacae complex</taxon>
    </lineage>
</organism>
<dbReference type="GO" id="GO:0098046">
    <property type="term" value="C:type V protein secretion system complex"/>
    <property type="evidence" value="ECO:0007669"/>
    <property type="project" value="TreeGrafter"/>
</dbReference>
<dbReference type="Pfam" id="PF08479">
    <property type="entry name" value="POTRA_2"/>
    <property type="match status" value="1"/>
</dbReference>
<keyword evidence="5" id="KW-0732">Signal</keyword>
<feature type="chain" id="PRO_5009816413" evidence="5">
    <location>
        <begin position="21"/>
        <end position="572"/>
    </location>
</feature>
<dbReference type="Pfam" id="PF03865">
    <property type="entry name" value="ShlB"/>
    <property type="match status" value="1"/>
</dbReference>
<evidence type="ECO:0000259" key="6">
    <source>
        <dbReference type="Pfam" id="PF03865"/>
    </source>
</evidence>
<keyword evidence="2" id="KW-0812">Transmembrane</keyword>
<dbReference type="GO" id="GO:0046819">
    <property type="term" value="P:protein secretion by the type V secretion system"/>
    <property type="evidence" value="ECO:0007669"/>
    <property type="project" value="TreeGrafter"/>
</dbReference>
<dbReference type="Proteomes" id="UP000076008">
    <property type="component" value="Unassembled WGS sequence"/>
</dbReference>
<accession>A0A157I491</accession>
<evidence type="ECO:0000313" key="8">
    <source>
        <dbReference type="EMBL" id="CZW13219.1"/>
    </source>
</evidence>
<dbReference type="AlphaFoldDB" id="A0A157I491"/>
<dbReference type="PANTHER" id="PTHR34597:SF6">
    <property type="entry name" value="BLR6126 PROTEIN"/>
    <property type="match status" value="1"/>
</dbReference>
<gene>
    <name evidence="8" type="primary">hxuB</name>
    <name evidence="8" type="ORF">SAMEA2273318_04080</name>
</gene>
<dbReference type="InterPro" id="IPR051544">
    <property type="entry name" value="TPS_OM_transporter"/>
</dbReference>
<evidence type="ECO:0000256" key="2">
    <source>
        <dbReference type="ARBA" id="ARBA00022692"/>
    </source>
</evidence>
<evidence type="ECO:0000256" key="5">
    <source>
        <dbReference type="SAM" id="SignalP"/>
    </source>
</evidence>
<dbReference type="InterPro" id="IPR005565">
    <property type="entry name" value="Hemolysn_activator_HlyB_C"/>
</dbReference>
<dbReference type="Gene3D" id="2.40.160.50">
    <property type="entry name" value="membrane protein fhac: a member of the omp85/tpsb transporter family"/>
    <property type="match status" value="1"/>
</dbReference>
<feature type="region of interest" description="Disordered" evidence="4">
    <location>
        <begin position="29"/>
        <end position="50"/>
    </location>
</feature>
<dbReference type="GO" id="GO:0008320">
    <property type="term" value="F:protein transmembrane transporter activity"/>
    <property type="evidence" value="ECO:0007669"/>
    <property type="project" value="TreeGrafter"/>
</dbReference>
<evidence type="ECO:0000256" key="4">
    <source>
        <dbReference type="SAM" id="MobiDB-lite"/>
    </source>
</evidence>
<feature type="domain" description="Haemolysin activator HlyB C-terminal" evidence="6">
    <location>
        <begin position="368"/>
        <end position="528"/>
    </location>
</feature>
<dbReference type="Gene3D" id="3.10.20.310">
    <property type="entry name" value="membrane protein fhac"/>
    <property type="match status" value="1"/>
</dbReference>
<feature type="domain" description="Polypeptide-transport-associated ShlB-type" evidence="7">
    <location>
        <begin position="68"/>
        <end position="142"/>
    </location>
</feature>
<evidence type="ECO:0000313" key="9">
    <source>
        <dbReference type="Proteomes" id="UP000076008"/>
    </source>
</evidence>
<keyword evidence="1" id="KW-0472">Membrane</keyword>
<evidence type="ECO:0000256" key="3">
    <source>
        <dbReference type="ARBA" id="ARBA00023237"/>
    </source>
</evidence>